<dbReference type="InterPro" id="IPR023210">
    <property type="entry name" value="NADP_OxRdtase_dom"/>
</dbReference>
<protein>
    <submittedName>
        <fullName evidence="2">Aldo/keto reductase</fullName>
    </submittedName>
</protein>
<organism evidence="2 3">
    <name type="scientific">Paenibacillus agricola</name>
    <dbReference type="NCBI Taxonomy" id="2716264"/>
    <lineage>
        <taxon>Bacteria</taxon>
        <taxon>Bacillati</taxon>
        <taxon>Bacillota</taxon>
        <taxon>Bacilli</taxon>
        <taxon>Bacillales</taxon>
        <taxon>Paenibacillaceae</taxon>
        <taxon>Paenibacillus</taxon>
    </lineage>
</organism>
<gene>
    <name evidence="2" type="ORF">G9U52_23445</name>
</gene>
<keyword evidence="3" id="KW-1185">Reference proteome</keyword>
<dbReference type="PANTHER" id="PTHR43312">
    <property type="entry name" value="D-THREO-ALDOSE 1-DEHYDROGENASE"/>
    <property type="match status" value="1"/>
</dbReference>
<dbReference type="PANTHER" id="PTHR43312:SF1">
    <property type="entry name" value="NADP-DEPENDENT OXIDOREDUCTASE DOMAIN-CONTAINING PROTEIN"/>
    <property type="match status" value="1"/>
</dbReference>
<dbReference type="Gene3D" id="3.20.20.100">
    <property type="entry name" value="NADP-dependent oxidoreductase domain"/>
    <property type="match status" value="1"/>
</dbReference>
<dbReference type="CDD" id="cd19097">
    <property type="entry name" value="AKR_unchar"/>
    <property type="match status" value="1"/>
</dbReference>
<evidence type="ECO:0000313" key="2">
    <source>
        <dbReference type="EMBL" id="NHN32779.1"/>
    </source>
</evidence>
<sequence length="317" mass="35095">MKTVNINGLSISQMTLGTVQLGLPYGIANKIGKPDQSLGHQILGEAIRGGINCFDTAMVYGDSERILGDYFADKDKPFIISKLMLDIDGNTTLAGIQRQVFSLVEGSLARLNLAKIPLMMLHKPSILHEHGEAVTAAFRAVVRDGLAERMGISFGAEVENEFWEIWKYARDDVYEAVQIPINIFDHRLIRSGALGVIGEAKKMVFARSIFLQGLLHMYKEELPVHLSEAGPYLETLKSLATKEGLSIAQMAVAFVRDLPVIHSLVIGVETEEQVITNIDLMNCPAISEPTRKEILRLFGHIPEFIISPQLWNLDTGK</sequence>
<dbReference type="SUPFAM" id="SSF51430">
    <property type="entry name" value="NAD(P)-linked oxidoreductase"/>
    <property type="match status" value="1"/>
</dbReference>
<proteinExistence type="predicted"/>
<dbReference type="Pfam" id="PF00248">
    <property type="entry name" value="Aldo_ket_red"/>
    <property type="match status" value="1"/>
</dbReference>
<dbReference type="InterPro" id="IPR036812">
    <property type="entry name" value="NAD(P)_OxRdtase_dom_sf"/>
</dbReference>
<dbReference type="InterPro" id="IPR053135">
    <property type="entry name" value="AKR2_Oxidoreductase"/>
</dbReference>
<dbReference type="Proteomes" id="UP001165962">
    <property type="component" value="Unassembled WGS sequence"/>
</dbReference>
<reference evidence="2" key="1">
    <citation type="submission" date="2020-03" db="EMBL/GenBank/DDBJ databases">
        <title>Draft sequencing of Paenibacilllus sp. S3N08.</title>
        <authorList>
            <person name="Kim D.-U."/>
        </authorList>
    </citation>
    <scope>NUCLEOTIDE SEQUENCE</scope>
    <source>
        <strain evidence="2">S3N08</strain>
    </source>
</reference>
<evidence type="ECO:0000313" key="3">
    <source>
        <dbReference type="Proteomes" id="UP001165962"/>
    </source>
</evidence>
<dbReference type="EMBL" id="JAAOIW010000009">
    <property type="protein sequence ID" value="NHN32779.1"/>
    <property type="molecule type" value="Genomic_DNA"/>
</dbReference>
<dbReference type="RefSeq" id="WP_166153077.1">
    <property type="nucleotide sequence ID" value="NZ_JAAOIW010000009.1"/>
</dbReference>
<name>A0ABX0JC26_9BACL</name>
<accession>A0ABX0JC26</accession>
<feature type="domain" description="NADP-dependent oxidoreductase" evidence="1">
    <location>
        <begin position="14"/>
        <end position="283"/>
    </location>
</feature>
<comment type="caution">
    <text evidence="2">The sequence shown here is derived from an EMBL/GenBank/DDBJ whole genome shotgun (WGS) entry which is preliminary data.</text>
</comment>
<evidence type="ECO:0000259" key="1">
    <source>
        <dbReference type="Pfam" id="PF00248"/>
    </source>
</evidence>